<dbReference type="KEGG" id="faf:OE104_11350"/>
<dbReference type="GO" id="GO:0016114">
    <property type="term" value="P:terpenoid biosynthetic process"/>
    <property type="evidence" value="ECO:0007669"/>
    <property type="project" value="TreeGrafter"/>
</dbReference>
<reference evidence="13" key="1">
    <citation type="submission" date="2022-09" db="EMBL/GenBank/DDBJ databases">
        <title>Complete Genomes of Fervidibacillus albus and Fervidibacillus halotolerans isolated from tidal flat sediments.</title>
        <authorList>
            <person name="Kwon K.K."/>
            <person name="Yang S.-H."/>
            <person name="Park M.J."/>
            <person name="Oh H.-M."/>
        </authorList>
    </citation>
    <scope>NUCLEOTIDE SEQUENCE</scope>
    <source>
        <strain evidence="13">MEBiC13591</strain>
    </source>
</reference>
<dbReference type="GO" id="GO:0016301">
    <property type="term" value="F:kinase activity"/>
    <property type="evidence" value="ECO:0007669"/>
    <property type="project" value="UniProtKB-KW"/>
</dbReference>
<evidence type="ECO:0000256" key="4">
    <source>
        <dbReference type="ARBA" id="ARBA00022679"/>
    </source>
</evidence>
<evidence type="ECO:0000256" key="8">
    <source>
        <dbReference type="ARBA" id="ARBA00023229"/>
    </source>
</evidence>
<dbReference type="NCBIfam" id="NF040647">
    <property type="entry name" value="IPPK_Arch"/>
    <property type="match status" value="1"/>
</dbReference>
<dbReference type="Proteomes" id="UP001164718">
    <property type="component" value="Chromosome"/>
</dbReference>
<evidence type="ECO:0000256" key="1">
    <source>
        <dbReference type="ARBA" id="ARBA00010540"/>
    </source>
</evidence>
<organism evidence="13 14">
    <name type="scientific">Fervidibacillus albus</name>
    <dbReference type="NCBI Taxonomy" id="2980026"/>
    <lineage>
        <taxon>Bacteria</taxon>
        <taxon>Bacillati</taxon>
        <taxon>Bacillota</taxon>
        <taxon>Bacilli</taxon>
        <taxon>Bacillales</taxon>
        <taxon>Bacillaceae</taxon>
        <taxon>Fervidibacillus</taxon>
    </lineage>
</organism>
<sequence>MYVVKIGGSLITHKDEYCSPNLEEIRRYAKVVKKIWEDIKGNLIIVLGGGSYGNGVPIRYNIKNSDQPWDPLDLQMMTIKMFEWISLVCRIFREEGIPCYPFQASSYCTTKDGDLSEYNIAAIKECLKLNILPITSGDLTFDKDKIFVIYSSDNIPEVFARSFRVKRVVTLTDVDGIYTTNQMKDIIKLVNKDNYREILNLAGDSNKQDVTGGMKNKLRALIRIAALGTECVICSGKDPMNLIPAIYSQTPPGTFISAWECEGSSC</sequence>
<protein>
    <recommendedName>
        <fullName evidence="3">Isopentenyl phosphate kinase</fullName>
        <ecNumber evidence="2">2.7.4.26</ecNumber>
    </recommendedName>
</protein>
<keyword evidence="5 10" id="KW-0547">Nucleotide-binding</keyword>
<feature type="binding site" evidence="10">
    <location>
        <position position="217"/>
    </location>
    <ligand>
        <name>ATP</name>
        <dbReference type="ChEBI" id="CHEBI:30616"/>
    </ligand>
</feature>
<proteinExistence type="inferred from homology"/>
<dbReference type="InterPro" id="IPR001048">
    <property type="entry name" value="Asp/Glu/Uridylate_kinase"/>
</dbReference>
<dbReference type="RefSeq" id="WP_275416956.1">
    <property type="nucleotide sequence ID" value="NZ_CP106878.1"/>
</dbReference>
<keyword evidence="7 10" id="KW-0067">ATP-binding</keyword>
<evidence type="ECO:0000256" key="3">
    <source>
        <dbReference type="ARBA" id="ARBA00017267"/>
    </source>
</evidence>
<feature type="binding site" evidence="10">
    <location>
        <begin position="5"/>
        <end position="9"/>
    </location>
    <ligand>
        <name>ATP</name>
        <dbReference type="ChEBI" id="CHEBI:30616"/>
    </ligand>
</feature>
<keyword evidence="4 13" id="KW-0808">Transferase</keyword>
<evidence type="ECO:0000256" key="7">
    <source>
        <dbReference type="ARBA" id="ARBA00022840"/>
    </source>
</evidence>
<evidence type="ECO:0000313" key="14">
    <source>
        <dbReference type="Proteomes" id="UP001164718"/>
    </source>
</evidence>
<dbReference type="GO" id="GO:0005829">
    <property type="term" value="C:cytosol"/>
    <property type="evidence" value="ECO:0007669"/>
    <property type="project" value="TreeGrafter"/>
</dbReference>
<dbReference type="PIRSF" id="PIRSF016496">
    <property type="entry name" value="Kin_FomA"/>
    <property type="match status" value="1"/>
</dbReference>
<comment type="similarity">
    <text evidence="1">Belongs to the isopentenyl phosphate kinase family.</text>
</comment>
<feature type="binding site" evidence="10">
    <location>
        <position position="213"/>
    </location>
    <ligand>
        <name>ATP</name>
        <dbReference type="ChEBI" id="CHEBI:30616"/>
    </ligand>
</feature>
<dbReference type="InterPro" id="IPR036393">
    <property type="entry name" value="AceGlu_kinase-like_sf"/>
</dbReference>
<dbReference type="GO" id="GO:0005524">
    <property type="term" value="F:ATP binding"/>
    <property type="evidence" value="ECO:0007669"/>
    <property type="project" value="UniProtKB-KW"/>
</dbReference>
<feature type="domain" description="Aspartate/glutamate/uridylate kinase" evidence="12">
    <location>
        <begin position="2"/>
        <end position="235"/>
    </location>
</feature>
<feature type="binding site" evidence="10">
    <location>
        <position position="50"/>
    </location>
    <ligand>
        <name>substrate</name>
    </ligand>
</feature>
<feature type="binding site" evidence="10">
    <location>
        <position position="173"/>
    </location>
    <ligand>
        <name>ATP</name>
        <dbReference type="ChEBI" id="CHEBI:30616"/>
    </ligand>
</feature>
<dbReference type="PRINTS" id="PR00474">
    <property type="entry name" value="GLU5KINASE"/>
</dbReference>
<evidence type="ECO:0000256" key="2">
    <source>
        <dbReference type="ARBA" id="ARBA00012908"/>
    </source>
</evidence>
<dbReference type="Pfam" id="PF00696">
    <property type="entry name" value="AA_kinase"/>
    <property type="match status" value="1"/>
</dbReference>
<dbReference type="SUPFAM" id="SSF53633">
    <property type="entry name" value="Carbamate kinase-like"/>
    <property type="match status" value="1"/>
</dbReference>
<gene>
    <name evidence="13" type="ORF">OE104_11350</name>
</gene>
<evidence type="ECO:0000256" key="6">
    <source>
        <dbReference type="ARBA" id="ARBA00022777"/>
    </source>
</evidence>
<dbReference type="GO" id="GO:0102043">
    <property type="term" value="F:isopentenyl phosphate kinase activity"/>
    <property type="evidence" value="ECO:0007669"/>
    <property type="project" value="UniProtKB-EC"/>
</dbReference>
<evidence type="ECO:0000313" key="13">
    <source>
        <dbReference type="EMBL" id="WAA09173.1"/>
    </source>
</evidence>
<dbReference type="InterPro" id="IPR024192">
    <property type="entry name" value="Fosfomycin_R_FomA-type"/>
</dbReference>
<evidence type="ECO:0000259" key="12">
    <source>
        <dbReference type="Pfam" id="PF00696"/>
    </source>
</evidence>
<feature type="binding site" evidence="10">
    <location>
        <position position="49"/>
    </location>
    <ligand>
        <name>substrate</name>
    </ligand>
</feature>
<evidence type="ECO:0000256" key="11">
    <source>
        <dbReference type="PIRSR" id="PIRSR016496-2"/>
    </source>
</evidence>
<name>A0A9E8LT73_9BACI</name>
<keyword evidence="6 13" id="KW-0418">Kinase</keyword>
<feature type="site" description="Transition state stabilizer" evidence="11">
    <location>
        <position position="14"/>
    </location>
</feature>
<accession>A0A9E8LT73</accession>
<dbReference type="PANTHER" id="PTHR43654">
    <property type="entry name" value="GLUTAMATE 5-KINASE"/>
    <property type="match status" value="1"/>
</dbReference>
<feature type="binding site" evidence="10">
    <location>
        <position position="152"/>
    </location>
    <ligand>
        <name>substrate</name>
    </ligand>
</feature>
<dbReference type="PANTHER" id="PTHR43654:SF1">
    <property type="entry name" value="ISOPENTENYL PHOSPHATE KINASE"/>
    <property type="match status" value="1"/>
</dbReference>
<comment type="catalytic activity">
    <reaction evidence="9">
        <text>isopentenyl phosphate + ATP = isopentenyl diphosphate + ADP</text>
        <dbReference type="Rhea" id="RHEA:33963"/>
        <dbReference type="ChEBI" id="CHEBI:30616"/>
        <dbReference type="ChEBI" id="CHEBI:65078"/>
        <dbReference type="ChEBI" id="CHEBI:128769"/>
        <dbReference type="ChEBI" id="CHEBI:456216"/>
        <dbReference type="EC" id="2.7.4.26"/>
    </reaction>
</comment>
<dbReference type="InterPro" id="IPR001057">
    <property type="entry name" value="Glu/AcGlu_kinase"/>
</dbReference>
<dbReference type="EMBL" id="CP106878">
    <property type="protein sequence ID" value="WAA09173.1"/>
    <property type="molecule type" value="Genomic_DNA"/>
</dbReference>
<keyword evidence="14" id="KW-1185">Reference proteome</keyword>
<evidence type="ECO:0000256" key="5">
    <source>
        <dbReference type="ARBA" id="ARBA00022741"/>
    </source>
</evidence>
<evidence type="ECO:0000256" key="10">
    <source>
        <dbReference type="PIRSR" id="PIRSR016496-1"/>
    </source>
</evidence>
<dbReference type="CDD" id="cd04241">
    <property type="entry name" value="AAK_FomA-like"/>
    <property type="match status" value="1"/>
</dbReference>
<keyword evidence="8" id="KW-0414">Isoprene biosynthesis</keyword>
<dbReference type="Gene3D" id="3.40.1160.10">
    <property type="entry name" value="Acetylglutamate kinase-like"/>
    <property type="match status" value="1"/>
</dbReference>
<dbReference type="AlphaFoldDB" id="A0A9E8LT73"/>
<evidence type="ECO:0000256" key="9">
    <source>
        <dbReference type="ARBA" id="ARBA00049063"/>
    </source>
</evidence>
<dbReference type="EC" id="2.7.4.26" evidence="2"/>